<dbReference type="EMBL" id="JAWWNJ010000079">
    <property type="protein sequence ID" value="KAK7002307.1"/>
    <property type="molecule type" value="Genomic_DNA"/>
</dbReference>
<dbReference type="AlphaFoldDB" id="A0AAW0A808"/>
<gene>
    <name evidence="2" type="ORF">R3P38DRAFT_3367525</name>
</gene>
<keyword evidence="3" id="KW-1185">Reference proteome</keyword>
<accession>A0AAW0A808</accession>
<evidence type="ECO:0000256" key="1">
    <source>
        <dbReference type="SAM" id="MobiDB-lite"/>
    </source>
</evidence>
<comment type="caution">
    <text evidence="2">The sequence shown here is derived from an EMBL/GenBank/DDBJ whole genome shotgun (WGS) entry which is preliminary data.</text>
</comment>
<dbReference type="Proteomes" id="UP001362999">
    <property type="component" value="Unassembled WGS sequence"/>
</dbReference>
<feature type="compositionally biased region" description="Basic and acidic residues" evidence="1">
    <location>
        <begin position="87"/>
        <end position="110"/>
    </location>
</feature>
<name>A0AAW0A808_9AGAR</name>
<sequence>MANSTSEIAPSKVPGENVPGPGGVNHTAGGYNQEAPGVMGSRSGAGATQEEVPSSMFENSGATFDVNVGTGSDNKDKRYAPQNTLVKDSDDPAEREKGKSKAEKVEESFKKGNTGSWPRRAGNWFIVELNCDSAQLREITIFWVNYDSVQDGSVALFTPHTAFSDPLTLKDAPLRESIEIRALVFYDE</sequence>
<evidence type="ECO:0000313" key="3">
    <source>
        <dbReference type="Proteomes" id="UP001362999"/>
    </source>
</evidence>
<organism evidence="2 3">
    <name type="scientific">Favolaschia claudopus</name>
    <dbReference type="NCBI Taxonomy" id="2862362"/>
    <lineage>
        <taxon>Eukaryota</taxon>
        <taxon>Fungi</taxon>
        <taxon>Dikarya</taxon>
        <taxon>Basidiomycota</taxon>
        <taxon>Agaricomycotina</taxon>
        <taxon>Agaricomycetes</taxon>
        <taxon>Agaricomycetidae</taxon>
        <taxon>Agaricales</taxon>
        <taxon>Marasmiineae</taxon>
        <taxon>Mycenaceae</taxon>
        <taxon>Favolaschia</taxon>
    </lineage>
</organism>
<protein>
    <submittedName>
        <fullName evidence="2">Uncharacterized protein</fullName>
    </submittedName>
</protein>
<feature type="region of interest" description="Disordered" evidence="1">
    <location>
        <begin position="1"/>
        <end position="113"/>
    </location>
</feature>
<evidence type="ECO:0000313" key="2">
    <source>
        <dbReference type="EMBL" id="KAK7002307.1"/>
    </source>
</evidence>
<proteinExistence type="predicted"/>
<reference evidence="2 3" key="1">
    <citation type="journal article" date="2024" name="J Genomics">
        <title>Draft genome sequencing and assembly of Favolaschia claudopus CIRM-BRFM 2984 isolated from oak limbs.</title>
        <authorList>
            <person name="Navarro D."/>
            <person name="Drula E."/>
            <person name="Chaduli D."/>
            <person name="Cazenave R."/>
            <person name="Ahrendt S."/>
            <person name="Wang J."/>
            <person name="Lipzen A."/>
            <person name="Daum C."/>
            <person name="Barry K."/>
            <person name="Grigoriev I.V."/>
            <person name="Favel A."/>
            <person name="Rosso M.N."/>
            <person name="Martin F."/>
        </authorList>
    </citation>
    <scope>NUCLEOTIDE SEQUENCE [LARGE SCALE GENOMIC DNA]</scope>
    <source>
        <strain evidence="2 3">CIRM-BRFM 2984</strain>
    </source>
</reference>